<evidence type="ECO:0000256" key="1">
    <source>
        <dbReference type="ARBA" id="ARBA00004651"/>
    </source>
</evidence>
<keyword evidence="12" id="KW-1185">Reference proteome</keyword>
<keyword evidence="4 9" id="KW-0812">Transmembrane</keyword>
<feature type="transmembrane region" description="Helical" evidence="9">
    <location>
        <begin position="152"/>
        <end position="173"/>
    </location>
</feature>
<evidence type="ECO:0000256" key="3">
    <source>
        <dbReference type="ARBA" id="ARBA00022679"/>
    </source>
</evidence>
<evidence type="ECO:0000313" key="12">
    <source>
        <dbReference type="Proteomes" id="UP000334019"/>
    </source>
</evidence>
<reference evidence="11 12" key="1">
    <citation type="submission" date="2019-11" db="EMBL/GenBank/DDBJ databases">
        <authorList>
            <person name="He Y."/>
        </authorList>
    </citation>
    <scope>NUCLEOTIDE SEQUENCE [LARGE SCALE GENOMIC DNA]</scope>
    <source>
        <strain evidence="11 12">SCSIO 58843</strain>
    </source>
</reference>
<feature type="compositionally biased region" description="Low complexity" evidence="8">
    <location>
        <begin position="413"/>
        <end position="427"/>
    </location>
</feature>
<proteinExistence type="predicted"/>
<evidence type="ECO:0000256" key="5">
    <source>
        <dbReference type="ARBA" id="ARBA00022989"/>
    </source>
</evidence>
<feature type="transmembrane region" description="Helical" evidence="9">
    <location>
        <begin position="21"/>
        <end position="41"/>
    </location>
</feature>
<sequence length="684" mass="72607">MNEEDGRVVHGAESRAAGRVAALDGLRGVAVLGVLAFHAGLTWMPGGFLGVSAFFTLSGFLIAGLLLDEWDQHHRIDLRAFWGRRVRRLLPASLVCLVGIAAFGLTVSAPVGRLDLRGDILAALAQVANWRFVLDERSYADLFAEPSPVLHFWSLAIEEQAYLLLPLVVVGVLHLARRREAVGSVLALLAVVSTLLMVAIAGAGHLTQAYYGTHTRAAEILWGAAAAAVLGGLSVRSALSERGTRLLGLASWPAIAAMGAMWATATAADLWVYRFALPLHPFLTLVVVLAVVRGVGPARLLSWSPLAGLGRISYGVYLYHWPLFLWLDEGRTGLEGPPLLALRLGATLVAALVSYRWIEQPIRRLPQLAVPRLLPLAALPALVVVGALVVGSTAVAPPRWAETSAPPPPSVPPEAFEAPPASVAPAAAEGGPEVPAILDRPLRLLVVGDSVSRSLGFGLDAWAAETGAFVVWNTGTPGCGIVRSVEVRSVGGAGATPEGCTSWPTLYADRIETFRPDLVVVLVGAWDAGDHRLEPGDEWRWAGDPTFDAALRRDVDLAAEVLTAGGATVAWLTYPHFTLANYPGVDPSAEDEDTPRRLDHVNDLVAGVVADHEDVGVVDLAGHMEHRPGGVFDTDLRPDGVHFDDDGALSVSRWLGPELLRLAGYSLPSSGRVEGSDGSTWLPD</sequence>
<feature type="transmembrane region" description="Helical" evidence="9">
    <location>
        <begin position="246"/>
        <end position="265"/>
    </location>
</feature>
<feature type="transmembrane region" description="Helical" evidence="9">
    <location>
        <begin position="185"/>
        <end position="208"/>
    </location>
</feature>
<feature type="domain" description="Acyltransferase 3" evidence="10">
    <location>
        <begin position="21"/>
        <end position="351"/>
    </location>
</feature>
<evidence type="ECO:0000256" key="8">
    <source>
        <dbReference type="SAM" id="MobiDB-lite"/>
    </source>
</evidence>
<feature type="region of interest" description="Disordered" evidence="8">
    <location>
        <begin position="399"/>
        <end position="427"/>
    </location>
</feature>
<evidence type="ECO:0000256" key="6">
    <source>
        <dbReference type="ARBA" id="ARBA00023136"/>
    </source>
</evidence>
<feature type="transmembrane region" description="Helical" evidence="9">
    <location>
        <begin position="220"/>
        <end position="239"/>
    </location>
</feature>
<dbReference type="PANTHER" id="PTHR23028">
    <property type="entry name" value="ACETYLTRANSFERASE"/>
    <property type="match status" value="1"/>
</dbReference>
<evidence type="ECO:0000259" key="10">
    <source>
        <dbReference type="Pfam" id="PF01757"/>
    </source>
</evidence>
<dbReference type="CDD" id="cd00229">
    <property type="entry name" value="SGNH_hydrolase"/>
    <property type="match status" value="1"/>
</dbReference>
<dbReference type="SUPFAM" id="SSF52266">
    <property type="entry name" value="SGNH hydrolase"/>
    <property type="match status" value="1"/>
</dbReference>
<accession>A0A5Q2RMQ5</accession>
<dbReference type="GO" id="GO:0016747">
    <property type="term" value="F:acyltransferase activity, transferring groups other than amino-acyl groups"/>
    <property type="evidence" value="ECO:0007669"/>
    <property type="project" value="InterPro"/>
</dbReference>
<name>A0A5Q2RMQ5_9ACTN</name>
<feature type="transmembrane region" description="Helical" evidence="9">
    <location>
        <begin position="340"/>
        <end position="358"/>
    </location>
</feature>
<feature type="transmembrane region" description="Helical" evidence="9">
    <location>
        <begin position="300"/>
        <end position="320"/>
    </location>
</feature>
<evidence type="ECO:0000256" key="4">
    <source>
        <dbReference type="ARBA" id="ARBA00022692"/>
    </source>
</evidence>
<evidence type="ECO:0000256" key="7">
    <source>
        <dbReference type="ARBA" id="ARBA00023315"/>
    </source>
</evidence>
<dbReference type="Gene3D" id="3.40.50.1110">
    <property type="entry name" value="SGNH hydrolase"/>
    <property type="match status" value="1"/>
</dbReference>
<keyword evidence="6 9" id="KW-0472">Membrane</keyword>
<dbReference type="Pfam" id="PF01757">
    <property type="entry name" value="Acyl_transf_3"/>
    <property type="match status" value="1"/>
</dbReference>
<dbReference type="InterPro" id="IPR050879">
    <property type="entry name" value="Acyltransferase_3"/>
</dbReference>
<keyword evidence="3 11" id="KW-0808">Transferase</keyword>
<dbReference type="GO" id="GO:0005886">
    <property type="term" value="C:plasma membrane"/>
    <property type="evidence" value="ECO:0007669"/>
    <property type="project" value="UniProtKB-SubCell"/>
</dbReference>
<keyword evidence="5 9" id="KW-1133">Transmembrane helix</keyword>
<evidence type="ECO:0000256" key="2">
    <source>
        <dbReference type="ARBA" id="ARBA00022475"/>
    </source>
</evidence>
<dbReference type="Pfam" id="PF04311">
    <property type="entry name" value="DUF459"/>
    <property type="match status" value="1"/>
</dbReference>
<feature type="transmembrane region" description="Helical" evidence="9">
    <location>
        <begin position="89"/>
        <end position="111"/>
    </location>
</feature>
<dbReference type="AlphaFoldDB" id="A0A5Q2RMQ5"/>
<dbReference type="PANTHER" id="PTHR23028:SF53">
    <property type="entry name" value="ACYL_TRANSF_3 DOMAIN-CONTAINING PROTEIN"/>
    <property type="match status" value="1"/>
</dbReference>
<comment type="subcellular location">
    <subcellularLocation>
        <location evidence="1">Cell membrane</location>
        <topology evidence="1">Multi-pass membrane protein</topology>
    </subcellularLocation>
</comment>
<keyword evidence="7 11" id="KW-0012">Acyltransferase</keyword>
<dbReference type="GO" id="GO:0009103">
    <property type="term" value="P:lipopolysaccharide biosynthetic process"/>
    <property type="evidence" value="ECO:0007669"/>
    <property type="project" value="TreeGrafter"/>
</dbReference>
<keyword evidence="2" id="KW-1003">Cell membrane</keyword>
<organism evidence="11 12">
    <name type="scientific">Actinomarinicola tropica</name>
    <dbReference type="NCBI Taxonomy" id="2789776"/>
    <lineage>
        <taxon>Bacteria</taxon>
        <taxon>Bacillati</taxon>
        <taxon>Actinomycetota</taxon>
        <taxon>Acidimicrobiia</taxon>
        <taxon>Acidimicrobiales</taxon>
        <taxon>Iamiaceae</taxon>
        <taxon>Actinomarinicola</taxon>
    </lineage>
</organism>
<dbReference type="KEGG" id="atq:GH723_09750"/>
<gene>
    <name evidence="11" type="ORF">GH723_09750</name>
</gene>
<dbReference type="Proteomes" id="UP000334019">
    <property type="component" value="Chromosome"/>
</dbReference>
<dbReference type="InterPro" id="IPR002656">
    <property type="entry name" value="Acyl_transf_3_dom"/>
</dbReference>
<feature type="transmembrane region" description="Helical" evidence="9">
    <location>
        <begin position="370"/>
        <end position="390"/>
    </location>
</feature>
<dbReference type="EMBL" id="CP045851">
    <property type="protein sequence ID" value="QGG95357.1"/>
    <property type="molecule type" value="Genomic_DNA"/>
</dbReference>
<evidence type="ECO:0000313" key="11">
    <source>
        <dbReference type="EMBL" id="QGG95357.1"/>
    </source>
</evidence>
<dbReference type="InterPro" id="IPR036514">
    <property type="entry name" value="SGNH_hydro_sf"/>
</dbReference>
<feature type="transmembrane region" description="Helical" evidence="9">
    <location>
        <begin position="47"/>
        <end position="68"/>
    </location>
</feature>
<feature type="transmembrane region" description="Helical" evidence="9">
    <location>
        <begin position="271"/>
        <end position="293"/>
    </location>
</feature>
<dbReference type="RefSeq" id="WP_153759465.1">
    <property type="nucleotide sequence ID" value="NZ_CP045851.1"/>
</dbReference>
<protein>
    <submittedName>
        <fullName evidence="11">Acyltransferase family protein</fullName>
    </submittedName>
</protein>
<evidence type="ECO:0000256" key="9">
    <source>
        <dbReference type="SAM" id="Phobius"/>
    </source>
</evidence>
<dbReference type="InterPro" id="IPR007407">
    <property type="entry name" value="DUF459"/>
</dbReference>